<proteinExistence type="predicted"/>
<gene>
    <name evidence="1" type="ORF">L6452_13433</name>
</gene>
<name>A0ACB9CI62_ARCLA</name>
<keyword evidence="2" id="KW-1185">Reference proteome</keyword>
<dbReference type="Proteomes" id="UP001055879">
    <property type="component" value="Linkage Group LG04"/>
</dbReference>
<reference evidence="2" key="1">
    <citation type="journal article" date="2022" name="Mol. Ecol. Resour.">
        <title>The genomes of chicory, endive, great burdock and yacon provide insights into Asteraceae palaeo-polyploidization history and plant inulin production.</title>
        <authorList>
            <person name="Fan W."/>
            <person name="Wang S."/>
            <person name="Wang H."/>
            <person name="Wang A."/>
            <person name="Jiang F."/>
            <person name="Liu H."/>
            <person name="Zhao H."/>
            <person name="Xu D."/>
            <person name="Zhang Y."/>
        </authorList>
    </citation>
    <scope>NUCLEOTIDE SEQUENCE [LARGE SCALE GENOMIC DNA]</scope>
    <source>
        <strain evidence="2">cv. Niubang</strain>
    </source>
</reference>
<sequence length="72" mass="7976">MCRDFAQIETEKKDSGFYCSNVSDHSDEKHSYLIIIENHRKHGIDVAFASATTTLGETDSFAEVAGHVSGNR</sequence>
<reference evidence="1 2" key="2">
    <citation type="journal article" date="2022" name="Mol. Ecol. Resour.">
        <title>The genomes of chicory, endive, great burdock and yacon provide insights into Asteraceae paleo-polyploidization history and plant inulin production.</title>
        <authorList>
            <person name="Fan W."/>
            <person name="Wang S."/>
            <person name="Wang H."/>
            <person name="Wang A."/>
            <person name="Jiang F."/>
            <person name="Liu H."/>
            <person name="Zhao H."/>
            <person name="Xu D."/>
            <person name="Zhang Y."/>
        </authorList>
    </citation>
    <scope>NUCLEOTIDE SEQUENCE [LARGE SCALE GENOMIC DNA]</scope>
    <source>
        <strain evidence="2">cv. Niubang</strain>
    </source>
</reference>
<comment type="caution">
    <text evidence="1">The sequence shown here is derived from an EMBL/GenBank/DDBJ whole genome shotgun (WGS) entry which is preliminary data.</text>
</comment>
<evidence type="ECO:0000313" key="1">
    <source>
        <dbReference type="EMBL" id="KAI3733974.1"/>
    </source>
</evidence>
<protein>
    <submittedName>
        <fullName evidence="1">Uncharacterized protein</fullName>
    </submittedName>
</protein>
<dbReference type="EMBL" id="CM042050">
    <property type="protein sequence ID" value="KAI3733974.1"/>
    <property type="molecule type" value="Genomic_DNA"/>
</dbReference>
<accession>A0ACB9CI62</accession>
<evidence type="ECO:0000313" key="2">
    <source>
        <dbReference type="Proteomes" id="UP001055879"/>
    </source>
</evidence>
<organism evidence="1 2">
    <name type="scientific">Arctium lappa</name>
    <name type="common">Greater burdock</name>
    <name type="synonym">Lappa major</name>
    <dbReference type="NCBI Taxonomy" id="4217"/>
    <lineage>
        <taxon>Eukaryota</taxon>
        <taxon>Viridiplantae</taxon>
        <taxon>Streptophyta</taxon>
        <taxon>Embryophyta</taxon>
        <taxon>Tracheophyta</taxon>
        <taxon>Spermatophyta</taxon>
        <taxon>Magnoliopsida</taxon>
        <taxon>eudicotyledons</taxon>
        <taxon>Gunneridae</taxon>
        <taxon>Pentapetalae</taxon>
        <taxon>asterids</taxon>
        <taxon>campanulids</taxon>
        <taxon>Asterales</taxon>
        <taxon>Asteraceae</taxon>
        <taxon>Carduoideae</taxon>
        <taxon>Cardueae</taxon>
        <taxon>Arctiinae</taxon>
        <taxon>Arctium</taxon>
    </lineage>
</organism>